<evidence type="ECO:0000313" key="3">
    <source>
        <dbReference type="Proteomes" id="UP000262004"/>
    </source>
</evidence>
<gene>
    <name evidence="2" type="primary">hupE</name>
    <name evidence="2" type="ORF">HPTL_1413</name>
</gene>
<feature type="transmembrane region" description="Helical" evidence="1">
    <location>
        <begin position="36"/>
        <end position="58"/>
    </location>
</feature>
<keyword evidence="1" id="KW-0472">Membrane</keyword>
<feature type="transmembrane region" description="Helical" evidence="1">
    <location>
        <begin position="65"/>
        <end position="86"/>
    </location>
</feature>
<dbReference type="RefSeq" id="WP_119335393.1">
    <property type="nucleotide sequence ID" value="NZ_AP018558.1"/>
</dbReference>
<feature type="transmembrane region" description="Helical" evidence="1">
    <location>
        <begin position="141"/>
        <end position="164"/>
    </location>
</feature>
<keyword evidence="1" id="KW-0812">Transmembrane</keyword>
<name>A0A2Z6DYU9_HYDTE</name>
<organism evidence="2 3">
    <name type="scientific">Hydrogenophilus thermoluteolus</name>
    <name type="common">Pseudomonas hydrogenothermophila</name>
    <dbReference type="NCBI Taxonomy" id="297"/>
    <lineage>
        <taxon>Bacteria</taxon>
        <taxon>Pseudomonadati</taxon>
        <taxon>Pseudomonadota</taxon>
        <taxon>Hydrogenophilia</taxon>
        <taxon>Hydrogenophilales</taxon>
        <taxon>Hydrogenophilaceae</taxon>
        <taxon>Hydrogenophilus</taxon>
    </lineage>
</organism>
<dbReference type="PIRSF" id="PIRSF016919">
    <property type="entry name" value="HupE_UreJ"/>
    <property type="match status" value="1"/>
</dbReference>
<evidence type="ECO:0000313" key="2">
    <source>
        <dbReference type="EMBL" id="BBD77677.1"/>
    </source>
</evidence>
<protein>
    <submittedName>
        <fullName evidence="2">Hydrogenase accessory protein</fullName>
    </submittedName>
</protein>
<accession>A0A2Z6DYU9</accession>
<dbReference type="InterPro" id="IPR007038">
    <property type="entry name" value="HupE_UreJ"/>
</dbReference>
<feature type="transmembrane region" description="Helical" evidence="1">
    <location>
        <begin position="92"/>
        <end position="108"/>
    </location>
</feature>
<dbReference type="EMBL" id="AP018558">
    <property type="protein sequence ID" value="BBD77677.1"/>
    <property type="molecule type" value="Genomic_DNA"/>
</dbReference>
<dbReference type="Proteomes" id="UP000262004">
    <property type="component" value="Chromosome"/>
</dbReference>
<dbReference type="AlphaFoldDB" id="A0A2Z6DYU9"/>
<sequence>MHNGKKWLGVLLWAPSLVWAHTGSHPVAGFFSGFSHPLSGIDHLLAMVAVGLWAGLVGGRATWRLPLAFVAALVAGFVTAIAGLGLPAPETGVQLSLLVLGLLLAFAVRFPETVAIAMVALFGLFHGHVHGLEVVSPQLAVSYGAGMALMSTVLHGVGVVLARVALTGRLPGEASAVRFAGVAVAAVGALLLTA</sequence>
<proteinExistence type="predicted"/>
<dbReference type="Pfam" id="PF04955">
    <property type="entry name" value="HupE_UreJ"/>
    <property type="match status" value="1"/>
</dbReference>
<feature type="transmembrane region" description="Helical" evidence="1">
    <location>
        <begin position="113"/>
        <end position="129"/>
    </location>
</feature>
<dbReference type="KEGG" id="htl:HPTL_1413"/>
<dbReference type="OrthoDB" id="9808192at2"/>
<evidence type="ECO:0000256" key="1">
    <source>
        <dbReference type="SAM" id="Phobius"/>
    </source>
</evidence>
<keyword evidence="1" id="KW-1133">Transmembrane helix</keyword>
<feature type="transmembrane region" description="Helical" evidence="1">
    <location>
        <begin position="176"/>
        <end position="193"/>
    </location>
</feature>
<keyword evidence="3" id="KW-1185">Reference proteome</keyword>
<reference evidence="2 3" key="1">
    <citation type="submission" date="2018-04" db="EMBL/GenBank/DDBJ databases">
        <title>Complete genome sequence of Hydrogenophilus thermoluteolus TH-1.</title>
        <authorList>
            <person name="Arai H."/>
        </authorList>
    </citation>
    <scope>NUCLEOTIDE SEQUENCE [LARGE SCALE GENOMIC DNA]</scope>
    <source>
        <strain evidence="2 3">TH-1</strain>
    </source>
</reference>